<keyword evidence="1" id="KW-0472">Membrane</keyword>
<dbReference type="Proteomes" id="UP000642920">
    <property type="component" value="Unassembled WGS sequence"/>
</dbReference>
<dbReference type="RefSeq" id="WP_201920248.1">
    <property type="nucleotide sequence ID" value="NZ_JAERQG010000002.1"/>
</dbReference>
<keyword evidence="3" id="KW-1185">Reference proteome</keyword>
<evidence type="ECO:0000313" key="2">
    <source>
        <dbReference type="EMBL" id="MBL0765500.1"/>
    </source>
</evidence>
<proteinExistence type="predicted"/>
<evidence type="ECO:0000313" key="3">
    <source>
        <dbReference type="Proteomes" id="UP000642920"/>
    </source>
</evidence>
<feature type="transmembrane region" description="Helical" evidence="1">
    <location>
        <begin position="7"/>
        <end position="26"/>
    </location>
</feature>
<name>A0A937DJ05_9BACT</name>
<feature type="transmembrane region" description="Helical" evidence="1">
    <location>
        <begin position="89"/>
        <end position="109"/>
    </location>
</feature>
<feature type="transmembrane region" description="Helical" evidence="1">
    <location>
        <begin position="129"/>
        <end position="146"/>
    </location>
</feature>
<evidence type="ECO:0000256" key="1">
    <source>
        <dbReference type="SAM" id="Phobius"/>
    </source>
</evidence>
<keyword evidence="1" id="KW-1133">Transmembrane helix</keyword>
<organism evidence="2 3">
    <name type="scientific">Marivirga atlantica</name>
    <dbReference type="NCBI Taxonomy" id="1548457"/>
    <lineage>
        <taxon>Bacteria</taxon>
        <taxon>Pseudomonadati</taxon>
        <taxon>Bacteroidota</taxon>
        <taxon>Cytophagia</taxon>
        <taxon>Cytophagales</taxon>
        <taxon>Marivirgaceae</taxon>
        <taxon>Marivirga</taxon>
    </lineage>
</organism>
<accession>A0A937DJ05</accession>
<dbReference type="EMBL" id="JAERQG010000002">
    <property type="protein sequence ID" value="MBL0765500.1"/>
    <property type="molecule type" value="Genomic_DNA"/>
</dbReference>
<dbReference type="Pfam" id="PF14126">
    <property type="entry name" value="DUF4293"/>
    <property type="match status" value="1"/>
</dbReference>
<gene>
    <name evidence="2" type="ORF">JKP34_09575</name>
</gene>
<sequence length="160" mass="18014">MIQRIQSIFLLVVGLCLIIFLFAPIWEKQDVNSGQSYSQTAFYVEKVANIESEIQYVFVPYFIPGALALIAACLALFSIGMYKKRNRQIMISSVNSLLMGTTLILSAWWASKAESSILAGADSGYQYGLFLPAIALIFNSLAIRFIRKDEKLVRSMDRLR</sequence>
<dbReference type="AlphaFoldDB" id="A0A937DJ05"/>
<feature type="transmembrane region" description="Helical" evidence="1">
    <location>
        <begin position="61"/>
        <end position="82"/>
    </location>
</feature>
<dbReference type="InterPro" id="IPR025635">
    <property type="entry name" value="DUF4293"/>
</dbReference>
<protein>
    <submittedName>
        <fullName evidence="2">DUF4293 domain-containing protein</fullName>
    </submittedName>
</protein>
<reference evidence="2" key="1">
    <citation type="submission" date="2021-01" db="EMBL/GenBank/DDBJ databases">
        <title>Marivirga sp. nov., isolated from intertidal surface sediments.</title>
        <authorList>
            <person name="Zhang M."/>
        </authorList>
    </citation>
    <scope>NUCLEOTIDE SEQUENCE</scope>
    <source>
        <strain evidence="2">SM1354</strain>
    </source>
</reference>
<comment type="caution">
    <text evidence="2">The sequence shown here is derived from an EMBL/GenBank/DDBJ whole genome shotgun (WGS) entry which is preliminary data.</text>
</comment>
<keyword evidence="1" id="KW-0812">Transmembrane</keyword>